<dbReference type="AlphaFoldDB" id="U2KXV2"/>
<gene>
    <name evidence="2" type="ORF">RUMCAL_00687</name>
</gene>
<comment type="caution">
    <text evidence="2">The sequence shown here is derived from an EMBL/GenBank/DDBJ whole genome shotgun (WGS) entry which is preliminary data.</text>
</comment>
<protein>
    <submittedName>
        <fullName evidence="2">Uncharacterized protein</fullName>
    </submittedName>
</protein>
<dbReference type="RefSeq" id="WP_021682147.1">
    <property type="nucleotide sequence ID" value="NZ_KI260405.1"/>
</dbReference>
<evidence type="ECO:0000313" key="3">
    <source>
        <dbReference type="Proteomes" id="UP000016662"/>
    </source>
</evidence>
<feature type="compositionally biased region" description="Basic and acidic residues" evidence="1">
    <location>
        <begin position="30"/>
        <end position="49"/>
    </location>
</feature>
<keyword evidence="3" id="KW-1185">Reference proteome</keyword>
<sequence>MRNDNDRNPKDFYGKTEAELRKLKQTKGISQRDRERIEKRLREKDRGAD</sequence>
<organism evidence="2 3">
    <name type="scientific">Ruminococcus callidus ATCC 27760</name>
    <dbReference type="NCBI Taxonomy" id="411473"/>
    <lineage>
        <taxon>Bacteria</taxon>
        <taxon>Bacillati</taxon>
        <taxon>Bacillota</taxon>
        <taxon>Clostridia</taxon>
        <taxon>Eubacteriales</taxon>
        <taxon>Oscillospiraceae</taxon>
        <taxon>Ruminococcus</taxon>
    </lineage>
</organism>
<evidence type="ECO:0000256" key="1">
    <source>
        <dbReference type="SAM" id="MobiDB-lite"/>
    </source>
</evidence>
<dbReference type="PATRIC" id="fig|411473.3.peg.541"/>
<dbReference type="HOGENOM" id="CLU_3140326_0_0_9"/>
<accession>U2KXV2</accession>
<name>U2KXV2_9FIRM</name>
<dbReference type="STRING" id="411473.RUMCAL_00687"/>
<evidence type="ECO:0000313" key="2">
    <source>
        <dbReference type="EMBL" id="ERJ96940.1"/>
    </source>
</evidence>
<feature type="region of interest" description="Disordered" evidence="1">
    <location>
        <begin position="1"/>
        <end position="49"/>
    </location>
</feature>
<dbReference type="Proteomes" id="UP000016662">
    <property type="component" value="Unassembled WGS sequence"/>
</dbReference>
<dbReference type="EMBL" id="AWVF01000087">
    <property type="protein sequence ID" value="ERJ96940.1"/>
    <property type="molecule type" value="Genomic_DNA"/>
</dbReference>
<feature type="compositionally biased region" description="Basic and acidic residues" evidence="1">
    <location>
        <begin position="1"/>
        <end position="22"/>
    </location>
</feature>
<proteinExistence type="predicted"/>
<reference evidence="2 3" key="1">
    <citation type="submission" date="2013-07" db="EMBL/GenBank/DDBJ databases">
        <authorList>
            <person name="Weinstock G."/>
            <person name="Sodergren E."/>
            <person name="Wylie T."/>
            <person name="Fulton L."/>
            <person name="Fulton R."/>
            <person name="Fronick C."/>
            <person name="O'Laughlin M."/>
            <person name="Godfrey J."/>
            <person name="Miner T."/>
            <person name="Herter B."/>
            <person name="Appelbaum E."/>
            <person name="Cordes M."/>
            <person name="Lek S."/>
            <person name="Wollam A."/>
            <person name="Pepin K.H."/>
            <person name="Palsikar V.B."/>
            <person name="Mitreva M."/>
            <person name="Wilson R.K."/>
        </authorList>
    </citation>
    <scope>NUCLEOTIDE SEQUENCE [LARGE SCALE GENOMIC DNA]</scope>
    <source>
        <strain evidence="2 3">ATCC 27760</strain>
    </source>
</reference>